<keyword evidence="6" id="KW-0443">Lipid metabolism</keyword>
<protein>
    <recommendedName>
        <fullName evidence="2">diphosphomevalonate decarboxylase</fullName>
        <ecNumber evidence="2">4.1.1.33</ecNumber>
    </recommendedName>
</protein>
<keyword evidence="3" id="KW-0444">Lipid biosynthesis</keyword>
<keyword evidence="11" id="KW-1185">Reference proteome</keyword>
<evidence type="ECO:0000259" key="9">
    <source>
        <dbReference type="Pfam" id="PF22700"/>
    </source>
</evidence>
<evidence type="ECO:0000256" key="2">
    <source>
        <dbReference type="ARBA" id="ARBA00012296"/>
    </source>
</evidence>
<dbReference type="SUPFAM" id="SSF54211">
    <property type="entry name" value="Ribosomal protein S5 domain 2-like"/>
    <property type="match status" value="1"/>
</dbReference>
<accession>A0ABU8SL31</accession>
<comment type="caution">
    <text evidence="10">The sequence shown here is derived from an EMBL/GenBank/DDBJ whole genome shotgun (WGS) entry which is preliminary data.</text>
</comment>
<dbReference type="Proteomes" id="UP001370590">
    <property type="component" value="Unassembled WGS sequence"/>
</dbReference>
<dbReference type="InterPro" id="IPR005935">
    <property type="entry name" value="Mev_decarb"/>
</dbReference>
<dbReference type="InterPro" id="IPR053859">
    <property type="entry name" value="MVD-like_N"/>
</dbReference>
<proteinExistence type="inferred from homology"/>
<keyword evidence="4" id="KW-0547">Nucleotide-binding</keyword>
<dbReference type="EC" id="4.1.1.33" evidence="2"/>
<gene>
    <name evidence="10" type="primary">mvaD</name>
    <name evidence="10" type="ORF">R4146_05465</name>
</gene>
<feature type="domain" description="Mvd1 C-terminal" evidence="8">
    <location>
        <begin position="178"/>
        <end position="311"/>
    </location>
</feature>
<evidence type="ECO:0000313" key="11">
    <source>
        <dbReference type="Proteomes" id="UP001370590"/>
    </source>
</evidence>
<keyword evidence="7 10" id="KW-0456">Lyase</keyword>
<dbReference type="InterPro" id="IPR036554">
    <property type="entry name" value="GHMP_kinase_C_sf"/>
</dbReference>
<dbReference type="EMBL" id="JAWMWH010000001">
    <property type="protein sequence ID" value="MEJ6400606.1"/>
    <property type="molecule type" value="Genomic_DNA"/>
</dbReference>
<name>A0ABU8SL31_9LACO</name>
<evidence type="ECO:0000256" key="5">
    <source>
        <dbReference type="ARBA" id="ARBA00022840"/>
    </source>
</evidence>
<feature type="domain" description="Diphosphomevalonate decarboxylase-like N-terminal" evidence="9">
    <location>
        <begin position="11"/>
        <end position="164"/>
    </location>
</feature>
<dbReference type="GO" id="GO:0004163">
    <property type="term" value="F:diphosphomevalonate decarboxylase activity"/>
    <property type="evidence" value="ECO:0007669"/>
    <property type="project" value="UniProtKB-EC"/>
</dbReference>
<evidence type="ECO:0000256" key="4">
    <source>
        <dbReference type="ARBA" id="ARBA00022741"/>
    </source>
</evidence>
<dbReference type="NCBIfam" id="TIGR01240">
    <property type="entry name" value="mevDPdecarb"/>
    <property type="match status" value="1"/>
</dbReference>
<evidence type="ECO:0000256" key="3">
    <source>
        <dbReference type="ARBA" id="ARBA00022516"/>
    </source>
</evidence>
<dbReference type="InterPro" id="IPR020568">
    <property type="entry name" value="Ribosomal_Su5_D2-typ_SF"/>
</dbReference>
<dbReference type="InterPro" id="IPR014721">
    <property type="entry name" value="Ribsml_uS5_D2-typ_fold_subgr"/>
</dbReference>
<dbReference type="InterPro" id="IPR041431">
    <property type="entry name" value="Mvd1_C"/>
</dbReference>
<reference evidence="10 11" key="1">
    <citation type="submission" date="2023-10" db="EMBL/GenBank/DDBJ databases">
        <title>Nicoliella lavandulae sp. nov. isolated from Lavandula angustifolia flowers.</title>
        <authorList>
            <person name="Alcantara C."/>
            <person name="Zuniga M."/>
            <person name="Landete J.M."/>
            <person name="Monedero V."/>
        </authorList>
    </citation>
    <scope>NUCLEOTIDE SEQUENCE [LARGE SCALE GENOMIC DNA]</scope>
    <source>
        <strain evidence="10 11">Es01</strain>
    </source>
</reference>
<dbReference type="Gene3D" id="3.30.230.10">
    <property type="match status" value="1"/>
</dbReference>
<dbReference type="SUPFAM" id="SSF55060">
    <property type="entry name" value="GHMP Kinase, C-terminal domain"/>
    <property type="match status" value="1"/>
</dbReference>
<sequence>MKTEPLTWAQAHTNIALVKYWGKANLELIIPQNSSLSLTLDHFYTQTGVQFDEYLSADQFWLDDQSIPVSSKVKRCLDVVRELAGINQFAKVVSYNHVPNSAGLASSASAFAALATAASRAAGLHLDGKQLSRIARRGSGSSTRSIFGGFVEWHGGNSDATSYAEPIQDPVTMDIKMITVILNRSQKSISSSNGMQRSVTTSPYYPIWRDQAANDLINIKQAIYSNEFTNVGEIAETNAMRMHSLTLSADPSFTYFNADSLTVMNVVHHLRQNGIECYFTMDAGPNVKILCQSKNEQRIQDELANHFKPQDIVVCNPGPGVKVIRDPRLK</sequence>
<dbReference type="InterPro" id="IPR029765">
    <property type="entry name" value="Mev_diP_decarb"/>
</dbReference>
<evidence type="ECO:0000256" key="1">
    <source>
        <dbReference type="ARBA" id="ARBA00008831"/>
    </source>
</evidence>
<evidence type="ECO:0000256" key="6">
    <source>
        <dbReference type="ARBA" id="ARBA00023098"/>
    </source>
</evidence>
<comment type="similarity">
    <text evidence="1">Belongs to the diphosphomevalonate decarboxylase family.</text>
</comment>
<organism evidence="10 11">
    <name type="scientific">Nicoliella lavandulae</name>
    <dbReference type="NCBI Taxonomy" id="3082954"/>
    <lineage>
        <taxon>Bacteria</taxon>
        <taxon>Bacillati</taxon>
        <taxon>Bacillota</taxon>
        <taxon>Bacilli</taxon>
        <taxon>Lactobacillales</taxon>
        <taxon>Lactobacillaceae</taxon>
        <taxon>Nicoliella</taxon>
    </lineage>
</organism>
<dbReference type="RefSeq" id="WP_339960412.1">
    <property type="nucleotide sequence ID" value="NZ_JAWMWH010000001.1"/>
</dbReference>
<evidence type="ECO:0000259" key="8">
    <source>
        <dbReference type="Pfam" id="PF18376"/>
    </source>
</evidence>
<evidence type="ECO:0000313" key="10">
    <source>
        <dbReference type="EMBL" id="MEJ6400606.1"/>
    </source>
</evidence>
<dbReference type="Gene3D" id="3.30.70.890">
    <property type="entry name" value="GHMP kinase, C-terminal domain"/>
    <property type="match status" value="1"/>
</dbReference>
<dbReference type="PANTHER" id="PTHR10977">
    <property type="entry name" value="DIPHOSPHOMEVALONATE DECARBOXYLASE"/>
    <property type="match status" value="1"/>
</dbReference>
<dbReference type="Pfam" id="PF22700">
    <property type="entry name" value="MVD-like_N"/>
    <property type="match status" value="1"/>
</dbReference>
<dbReference type="PIRSF" id="PIRSF015950">
    <property type="entry name" value="Mev_P_decrbx"/>
    <property type="match status" value="1"/>
</dbReference>
<dbReference type="PANTHER" id="PTHR10977:SF3">
    <property type="entry name" value="DIPHOSPHOMEVALONATE DECARBOXYLASE"/>
    <property type="match status" value="1"/>
</dbReference>
<keyword evidence="5" id="KW-0067">ATP-binding</keyword>
<dbReference type="Pfam" id="PF18376">
    <property type="entry name" value="MDD_C"/>
    <property type="match status" value="1"/>
</dbReference>
<evidence type="ECO:0000256" key="7">
    <source>
        <dbReference type="ARBA" id="ARBA00023239"/>
    </source>
</evidence>